<dbReference type="EMBL" id="JANAKD010000142">
    <property type="protein sequence ID" value="KAJ3497052.1"/>
    <property type="molecule type" value="Genomic_DNA"/>
</dbReference>
<organism evidence="1 2">
    <name type="scientific">Lecanicillium saksenae</name>
    <dbReference type="NCBI Taxonomy" id="468837"/>
    <lineage>
        <taxon>Eukaryota</taxon>
        <taxon>Fungi</taxon>
        <taxon>Dikarya</taxon>
        <taxon>Ascomycota</taxon>
        <taxon>Pezizomycotina</taxon>
        <taxon>Sordariomycetes</taxon>
        <taxon>Hypocreomycetidae</taxon>
        <taxon>Hypocreales</taxon>
        <taxon>Cordycipitaceae</taxon>
        <taxon>Lecanicillium</taxon>
    </lineage>
</organism>
<evidence type="ECO:0000313" key="2">
    <source>
        <dbReference type="Proteomes" id="UP001148737"/>
    </source>
</evidence>
<sequence length="142" mass="15204">MAFRKGASNDALLASEYIIGTRFPRDATISVEEATPSQVLSLIGVTENTRSMVVVHVQLPRPAIVTGFGVPVANPTEPELESWVNDPQRMPGGHTLAGFLSQHEFTTLLPLALATVTRQFRQSVLPPLLAHPCPAPNVLGSA</sequence>
<comment type="caution">
    <text evidence="1">The sequence shown here is derived from an EMBL/GenBank/DDBJ whole genome shotgun (WGS) entry which is preliminary data.</text>
</comment>
<keyword evidence="2" id="KW-1185">Reference proteome</keyword>
<name>A0ACC1R1L3_9HYPO</name>
<protein>
    <submittedName>
        <fullName evidence="1">Uncharacterized protein</fullName>
    </submittedName>
</protein>
<dbReference type="Proteomes" id="UP001148737">
    <property type="component" value="Unassembled WGS sequence"/>
</dbReference>
<proteinExistence type="predicted"/>
<gene>
    <name evidence="1" type="ORF">NLG97_g2205</name>
</gene>
<evidence type="ECO:0000313" key="1">
    <source>
        <dbReference type="EMBL" id="KAJ3497052.1"/>
    </source>
</evidence>
<reference evidence="1" key="1">
    <citation type="submission" date="2022-07" db="EMBL/GenBank/DDBJ databases">
        <title>Genome Sequence of Lecanicillium saksenae.</title>
        <authorList>
            <person name="Buettner E."/>
        </authorList>
    </citation>
    <scope>NUCLEOTIDE SEQUENCE</scope>
    <source>
        <strain evidence="1">VT-O1</strain>
    </source>
</reference>
<accession>A0ACC1R1L3</accession>